<sequence>MSCVSITLLLCLATMLLAQVTCQISGVSNCLCLKTSNRVLRKEMIESYMIQKAGVCHIDAILFKAASGLTFCSNPQKPWVKRATEFVDNKWSALETTAHPLNSAPTSKTALTLDTKAIETTAHLINSAPTFTTASTLDTASDWNGQDELRTTAPELLEYVYICL</sequence>
<keyword evidence="5" id="KW-1185">Reference proteome</keyword>
<dbReference type="GO" id="GO:0006955">
    <property type="term" value="P:immune response"/>
    <property type="evidence" value="ECO:0007669"/>
    <property type="project" value="InterPro"/>
</dbReference>
<evidence type="ECO:0000313" key="5">
    <source>
        <dbReference type="Proteomes" id="UP000472260"/>
    </source>
</evidence>
<proteinExistence type="predicted"/>
<dbReference type="PANTHER" id="PTHR12015">
    <property type="entry name" value="SMALL INDUCIBLE CYTOKINE A"/>
    <property type="match status" value="1"/>
</dbReference>
<dbReference type="GO" id="GO:0005615">
    <property type="term" value="C:extracellular space"/>
    <property type="evidence" value="ECO:0007669"/>
    <property type="project" value="UniProtKB-KW"/>
</dbReference>
<accession>A0A671N0T4</accession>
<feature type="chain" id="PRO_5025657487" description="Chemokine interleukin-8-like domain-containing protein" evidence="2">
    <location>
        <begin position="19"/>
        <end position="164"/>
    </location>
</feature>
<name>A0A671N0T4_9TELE</name>
<evidence type="ECO:0000256" key="1">
    <source>
        <dbReference type="ARBA" id="ARBA00022514"/>
    </source>
</evidence>
<dbReference type="PANTHER" id="PTHR12015:SF108">
    <property type="entry name" value="C-C MOTIF CHEMOKINE 20"/>
    <property type="match status" value="1"/>
</dbReference>
<keyword evidence="2" id="KW-0732">Signal</keyword>
<evidence type="ECO:0000313" key="4">
    <source>
        <dbReference type="Ensembl" id="ENSSANP00000037962.1"/>
    </source>
</evidence>
<evidence type="ECO:0000256" key="2">
    <source>
        <dbReference type="SAM" id="SignalP"/>
    </source>
</evidence>
<dbReference type="SMART" id="SM00199">
    <property type="entry name" value="SCY"/>
    <property type="match status" value="1"/>
</dbReference>
<dbReference type="InterPro" id="IPR036048">
    <property type="entry name" value="Interleukin_8-like_sf"/>
</dbReference>
<evidence type="ECO:0000259" key="3">
    <source>
        <dbReference type="SMART" id="SM00199"/>
    </source>
</evidence>
<dbReference type="InterPro" id="IPR001811">
    <property type="entry name" value="Chemokine_IL8-like_dom"/>
</dbReference>
<dbReference type="AlphaFoldDB" id="A0A671N0T4"/>
<feature type="signal peptide" evidence="2">
    <location>
        <begin position="1"/>
        <end position="18"/>
    </location>
</feature>
<dbReference type="Ensembl" id="ENSSANT00000040402.1">
    <property type="protein sequence ID" value="ENSSANP00000037962.1"/>
    <property type="gene ID" value="ENSSANG00000019333.1"/>
</dbReference>
<dbReference type="SUPFAM" id="SSF54117">
    <property type="entry name" value="Interleukin 8-like chemokines"/>
    <property type="match status" value="1"/>
</dbReference>
<feature type="domain" description="Chemokine interleukin-8-like" evidence="3">
    <location>
        <begin position="27"/>
        <end position="87"/>
    </location>
</feature>
<dbReference type="Gene3D" id="2.40.50.40">
    <property type="match status" value="1"/>
</dbReference>
<dbReference type="InterPro" id="IPR039809">
    <property type="entry name" value="Chemokine_b/g/d"/>
</dbReference>
<dbReference type="Proteomes" id="UP000472260">
    <property type="component" value="Unassembled WGS sequence"/>
</dbReference>
<reference evidence="4" key="2">
    <citation type="submission" date="2025-09" db="UniProtKB">
        <authorList>
            <consortium name="Ensembl"/>
        </authorList>
    </citation>
    <scope>IDENTIFICATION</scope>
</reference>
<protein>
    <recommendedName>
        <fullName evidence="3">Chemokine interleukin-8-like domain-containing protein</fullName>
    </recommendedName>
</protein>
<dbReference type="GO" id="GO:0008009">
    <property type="term" value="F:chemokine activity"/>
    <property type="evidence" value="ECO:0007669"/>
    <property type="project" value="InterPro"/>
</dbReference>
<reference evidence="4" key="1">
    <citation type="submission" date="2025-08" db="UniProtKB">
        <authorList>
            <consortium name="Ensembl"/>
        </authorList>
    </citation>
    <scope>IDENTIFICATION</scope>
</reference>
<keyword evidence="1" id="KW-0202">Cytokine</keyword>
<organism evidence="4 5">
    <name type="scientific">Sinocyclocheilus anshuiensis</name>
    <dbReference type="NCBI Taxonomy" id="1608454"/>
    <lineage>
        <taxon>Eukaryota</taxon>
        <taxon>Metazoa</taxon>
        <taxon>Chordata</taxon>
        <taxon>Craniata</taxon>
        <taxon>Vertebrata</taxon>
        <taxon>Euteleostomi</taxon>
        <taxon>Actinopterygii</taxon>
        <taxon>Neopterygii</taxon>
        <taxon>Teleostei</taxon>
        <taxon>Ostariophysi</taxon>
        <taxon>Cypriniformes</taxon>
        <taxon>Cyprinidae</taxon>
        <taxon>Cyprininae</taxon>
        <taxon>Sinocyclocheilus</taxon>
    </lineage>
</organism>
<dbReference type="Pfam" id="PF00048">
    <property type="entry name" value="IL8"/>
    <property type="match status" value="1"/>
</dbReference>